<feature type="transmembrane region" description="Helical" evidence="1">
    <location>
        <begin position="248"/>
        <end position="268"/>
    </location>
</feature>
<dbReference type="Proteomes" id="UP000217431">
    <property type="component" value="Chromosome II"/>
</dbReference>
<keyword evidence="1" id="KW-0812">Transmembrane</keyword>
<reference evidence="2 3" key="1">
    <citation type="journal article" date="2016" name="DNA Res.">
        <title>The complete genome sequencing of Prevotella intermedia strain OMA14 and a subsequent fine-scale, intra-species genomic comparison reveal an unusual amplification of conjugative and mobile transposons and identify a novel Prevotella-lineage-specific repeat.</title>
        <authorList>
            <person name="Naito M."/>
            <person name="Ogura Y."/>
            <person name="Itoh T."/>
            <person name="Shoji M."/>
            <person name="Okamoto M."/>
            <person name="Hayashi T."/>
            <person name="Nakayama K."/>
        </authorList>
    </citation>
    <scope>NUCLEOTIDE SEQUENCE [LARGE SCALE GENOMIC DNA]</scope>
    <source>
        <strain evidence="2 3">OMA14</strain>
    </source>
</reference>
<evidence type="ECO:0000256" key="1">
    <source>
        <dbReference type="SAM" id="Phobius"/>
    </source>
</evidence>
<feature type="transmembrane region" description="Helical" evidence="1">
    <location>
        <begin position="59"/>
        <end position="78"/>
    </location>
</feature>
<feature type="transmembrane region" description="Helical" evidence="1">
    <location>
        <begin position="193"/>
        <end position="214"/>
    </location>
</feature>
<keyword evidence="1" id="KW-1133">Transmembrane helix</keyword>
<sequence length="458" mass="52598">MLKLLIQLQITKKRRNFKWKNFFLAAYFYALIAIVFVSSLAGAGDEVWKMLAELKWESIVPIMAAMMLLPDIIMKLIFKSDSAIMDAYIKSRPVNKRTWIRFVAITHLVDFWTMAWALPAAIGCFFAMPFGTALASALLLLSVSYTNSLAIVALRTAQGWEWKSAVIVGWIMWSPLAFIHGLNLFGMSWGIHIVYFFVLIAIALYLEFYYLGYLRSYDENKRKQTNVSKSRRSAFFIEMRPFLRGKRLRMLIVFPALLIVQSFWHASIGYEEPDTINGNLLLPLAIITMPIVMLQLTFALEGNYFDGLWTRPVSIERLLLRKYYTAIPLAVGSFLLLLPTYFLFDTNLFILVGSMLFSIGFANLVMLTYCFRTKAMDIFASGFMNTQGTDFSASSFAIAFTVMLGPMLLINVLPENVYCILLSALGIVGFAVHRYFIAWIARRYEANRYKHFERYRSK</sequence>
<dbReference type="InterPro" id="IPR043742">
    <property type="entry name" value="DUF5687"/>
</dbReference>
<evidence type="ECO:0000313" key="3">
    <source>
        <dbReference type="Proteomes" id="UP000217431"/>
    </source>
</evidence>
<protein>
    <submittedName>
        <fullName evidence="2">Uncharacterized protein</fullName>
    </submittedName>
</protein>
<keyword evidence="1" id="KW-0472">Membrane</keyword>
<feature type="transmembrane region" description="Helical" evidence="1">
    <location>
        <begin position="21"/>
        <end position="39"/>
    </location>
</feature>
<feature type="transmembrane region" description="Helical" evidence="1">
    <location>
        <begin position="166"/>
        <end position="187"/>
    </location>
</feature>
<dbReference type="EMBL" id="AP014598">
    <property type="protein sequence ID" value="BAU19181.1"/>
    <property type="molecule type" value="Genomic_DNA"/>
</dbReference>
<feature type="transmembrane region" description="Helical" evidence="1">
    <location>
        <begin position="134"/>
        <end position="154"/>
    </location>
</feature>
<organism evidence="2 3">
    <name type="scientific">Prevotella intermedia</name>
    <dbReference type="NCBI Taxonomy" id="28131"/>
    <lineage>
        <taxon>Bacteria</taxon>
        <taxon>Pseudomonadati</taxon>
        <taxon>Bacteroidota</taxon>
        <taxon>Bacteroidia</taxon>
        <taxon>Bacteroidales</taxon>
        <taxon>Prevotellaceae</taxon>
        <taxon>Prevotella</taxon>
    </lineage>
</organism>
<feature type="transmembrane region" description="Helical" evidence="1">
    <location>
        <begin position="391"/>
        <end position="414"/>
    </location>
</feature>
<gene>
    <name evidence="2" type="ORF">PIOMA14_II_0677</name>
</gene>
<proteinExistence type="predicted"/>
<feature type="transmembrane region" description="Helical" evidence="1">
    <location>
        <begin position="99"/>
        <end position="128"/>
    </location>
</feature>
<feature type="transmembrane region" description="Helical" evidence="1">
    <location>
        <begin position="420"/>
        <end position="441"/>
    </location>
</feature>
<dbReference type="Pfam" id="PF18940">
    <property type="entry name" value="DUF5687"/>
    <property type="match status" value="1"/>
</dbReference>
<feature type="transmembrane region" description="Helical" evidence="1">
    <location>
        <begin position="323"/>
        <end position="342"/>
    </location>
</feature>
<accession>A0A0T7APY0</accession>
<feature type="transmembrane region" description="Helical" evidence="1">
    <location>
        <begin position="280"/>
        <end position="302"/>
    </location>
</feature>
<name>A0A0T7APY0_PREIN</name>
<dbReference type="STRING" id="28131.BWX40_11400"/>
<feature type="transmembrane region" description="Helical" evidence="1">
    <location>
        <begin position="348"/>
        <end position="371"/>
    </location>
</feature>
<dbReference type="RefSeq" id="WP_096409501.1">
    <property type="nucleotide sequence ID" value="NZ_AP014598.1"/>
</dbReference>
<dbReference type="AlphaFoldDB" id="A0A0T7APY0"/>
<evidence type="ECO:0000313" key="2">
    <source>
        <dbReference type="EMBL" id="BAU19181.1"/>
    </source>
</evidence>